<keyword evidence="4" id="KW-0560">Oxidoreductase</keyword>
<keyword evidence="6" id="KW-0472">Membrane</keyword>
<organism evidence="8 9">
    <name type="scientific">Exserohilum turcicum (strain 28A)</name>
    <name type="common">Northern leaf blight fungus</name>
    <name type="synonym">Setosphaeria turcica</name>
    <dbReference type="NCBI Taxonomy" id="671987"/>
    <lineage>
        <taxon>Eukaryota</taxon>
        <taxon>Fungi</taxon>
        <taxon>Dikarya</taxon>
        <taxon>Ascomycota</taxon>
        <taxon>Pezizomycotina</taxon>
        <taxon>Dothideomycetes</taxon>
        <taxon>Pleosporomycetidae</taxon>
        <taxon>Pleosporales</taxon>
        <taxon>Pleosporineae</taxon>
        <taxon>Pleosporaceae</taxon>
        <taxon>Exserohilum</taxon>
    </lineage>
</organism>
<keyword evidence="9" id="KW-1185">Reference proteome</keyword>
<dbReference type="PANTHER" id="PTHR13789">
    <property type="entry name" value="MONOOXYGENASE"/>
    <property type="match status" value="1"/>
</dbReference>
<protein>
    <recommendedName>
        <fullName evidence="7">FAD-binding domain-containing protein</fullName>
    </recommendedName>
</protein>
<dbReference type="InterPro" id="IPR002938">
    <property type="entry name" value="FAD-bd"/>
</dbReference>
<evidence type="ECO:0000313" key="9">
    <source>
        <dbReference type="Proteomes" id="UP000016935"/>
    </source>
</evidence>
<dbReference type="RefSeq" id="XP_008022470.1">
    <property type="nucleotide sequence ID" value="XM_008024279.1"/>
</dbReference>
<dbReference type="Gene3D" id="3.50.50.60">
    <property type="entry name" value="FAD/NAD(P)-binding domain"/>
    <property type="match status" value="1"/>
</dbReference>
<keyword evidence="3" id="KW-0274">FAD</keyword>
<dbReference type="GeneID" id="19404253"/>
<dbReference type="AlphaFoldDB" id="R0IY99"/>
<dbReference type="Proteomes" id="UP000016935">
    <property type="component" value="Unassembled WGS sequence"/>
</dbReference>
<dbReference type="GO" id="GO:0004497">
    <property type="term" value="F:monooxygenase activity"/>
    <property type="evidence" value="ECO:0007669"/>
    <property type="project" value="UniProtKB-KW"/>
</dbReference>
<keyword evidence="5" id="KW-0503">Monooxygenase</keyword>
<feature type="transmembrane region" description="Helical" evidence="6">
    <location>
        <begin position="6"/>
        <end position="25"/>
    </location>
</feature>
<dbReference type="STRING" id="671987.R0IY99"/>
<reference evidence="8 9" key="1">
    <citation type="journal article" date="2012" name="PLoS Pathog.">
        <title>Diverse lifestyles and strategies of plant pathogenesis encoded in the genomes of eighteen Dothideomycetes fungi.</title>
        <authorList>
            <person name="Ohm R.A."/>
            <person name="Feau N."/>
            <person name="Henrissat B."/>
            <person name="Schoch C.L."/>
            <person name="Horwitz B.A."/>
            <person name="Barry K.W."/>
            <person name="Condon B.J."/>
            <person name="Copeland A.C."/>
            <person name="Dhillon B."/>
            <person name="Glaser F."/>
            <person name="Hesse C.N."/>
            <person name="Kosti I."/>
            <person name="LaButti K."/>
            <person name="Lindquist E.A."/>
            <person name="Lucas S."/>
            <person name="Salamov A.A."/>
            <person name="Bradshaw R.E."/>
            <person name="Ciuffetti L."/>
            <person name="Hamelin R.C."/>
            <person name="Kema G.H.J."/>
            <person name="Lawrence C."/>
            <person name="Scott J.A."/>
            <person name="Spatafora J.W."/>
            <person name="Turgeon B.G."/>
            <person name="de Wit P.J.G.M."/>
            <person name="Zhong S."/>
            <person name="Goodwin S.B."/>
            <person name="Grigoriev I.V."/>
        </authorList>
    </citation>
    <scope>NUCLEOTIDE SEQUENCE [LARGE SCALE GENOMIC DNA]</scope>
    <source>
        <strain evidence="9">28A</strain>
    </source>
</reference>
<accession>R0IY99</accession>
<dbReference type="PANTHER" id="PTHR13789:SF314">
    <property type="entry name" value="FAD-BINDING DOMAIN-CONTAINING PROTEIN"/>
    <property type="match status" value="1"/>
</dbReference>
<evidence type="ECO:0000259" key="7">
    <source>
        <dbReference type="Pfam" id="PF01494"/>
    </source>
</evidence>
<dbReference type="PRINTS" id="PR00420">
    <property type="entry name" value="RNGMNOXGNASE"/>
</dbReference>
<evidence type="ECO:0000256" key="5">
    <source>
        <dbReference type="ARBA" id="ARBA00023033"/>
    </source>
</evidence>
<feature type="domain" description="FAD-binding" evidence="7">
    <location>
        <begin position="283"/>
        <end position="337"/>
    </location>
</feature>
<sequence>MTKSLPLNVTIIGAGIAGLFAARVLREKHNVTILERSSGGNEVGAAVTPGPNATKWLTKYGWDPRRCGALPLVRVRVLDEHGTVIRTQDVTGMKENFRSDWLVVHRIDLWNELLRLATGSSEKLGLPGSPAKVIWRAQVVGVDVESGDVRLADGTVIASDLVIGADGIKSVVRPFVLPDAAKPRSTGSSMFRFVIPREVVNQVTPDAPLGRSGSRSGSELNVRLALDGTKRSVVSYPCRNHELLNVGCIASNALINLPTADSWVAPGTKEDLLRVFGDFYVRPILEKAENIKLWELRDNDALPTYINGRTVLIGDAAHAMSPHQGQGASQAIEDGEAMSLFVDQAVSRDMVGSVLKDFDRVRQVRASKIQAITRSVHESKSPETMWKNQQYNFTYGGIREWLDRLQAGQDI</sequence>
<dbReference type="OrthoDB" id="9993796at2759"/>
<dbReference type="SUPFAM" id="SSF54373">
    <property type="entry name" value="FAD-linked reductases, C-terminal domain"/>
    <property type="match status" value="1"/>
</dbReference>
<evidence type="ECO:0000256" key="1">
    <source>
        <dbReference type="ARBA" id="ARBA00007992"/>
    </source>
</evidence>
<dbReference type="SUPFAM" id="SSF51905">
    <property type="entry name" value="FAD/NAD(P)-binding domain"/>
    <property type="match status" value="1"/>
</dbReference>
<gene>
    <name evidence="8" type="ORF">SETTUDRAFT_37386</name>
</gene>
<dbReference type="InterPro" id="IPR036188">
    <property type="entry name" value="FAD/NAD-bd_sf"/>
</dbReference>
<dbReference type="eggNOG" id="ENOG502SMD1">
    <property type="taxonomic scope" value="Eukaryota"/>
</dbReference>
<evidence type="ECO:0000256" key="6">
    <source>
        <dbReference type="SAM" id="Phobius"/>
    </source>
</evidence>
<evidence type="ECO:0000256" key="4">
    <source>
        <dbReference type="ARBA" id="ARBA00023002"/>
    </source>
</evidence>
<comment type="similarity">
    <text evidence="1">Belongs to the paxM FAD-dependent monooxygenase family.</text>
</comment>
<dbReference type="GO" id="GO:0071949">
    <property type="term" value="F:FAD binding"/>
    <property type="evidence" value="ECO:0007669"/>
    <property type="project" value="InterPro"/>
</dbReference>
<keyword evidence="2" id="KW-0285">Flavoprotein</keyword>
<evidence type="ECO:0000256" key="2">
    <source>
        <dbReference type="ARBA" id="ARBA00022630"/>
    </source>
</evidence>
<name>R0IY99_EXST2</name>
<evidence type="ECO:0000313" key="8">
    <source>
        <dbReference type="EMBL" id="EOA89730.1"/>
    </source>
</evidence>
<dbReference type="Pfam" id="PF01494">
    <property type="entry name" value="FAD_binding_3"/>
    <property type="match status" value="1"/>
</dbReference>
<dbReference type="EMBL" id="KB908504">
    <property type="protein sequence ID" value="EOA89730.1"/>
    <property type="molecule type" value="Genomic_DNA"/>
</dbReference>
<keyword evidence="6" id="KW-1133">Transmembrane helix</keyword>
<keyword evidence="6" id="KW-0812">Transmembrane</keyword>
<dbReference type="HOGENOM" id="CLU_009665_19_0_1"/>
<proteinExistence type="inferred from homology"/>
<dbReference type="Gene3D" id="3.30.9.30">
    <property type="match status" value="1"/>
</dbReference>
<evidence type="ECO:0000256" key="3">
    <source>
        <dbReference type="ARBA" id="ARBA00022827"/>
    </source>
</evidence>
<dbReference type="Pfam" id="PF13450">
    <property type="entry name" value="NAD_binding_8"/>
    <property type="match status" value="1"/>
</dbReference>
<dbReference type="InterPro" id="IPR050493">
    <property type="entry name" value="FAD-dep_Monooxygenase_BioMet"/>
</dbReference>
<reference evidence="8 9" key="2">
    <citation type="journal article" date="2013" name="PLoS Genet.">
        <title>Comparative genome structure, secondary metabolite, and effector coding capacity across Cochliobolus pathogens.</title>
        <authorList>
            <person name="Condon B.J."/>
            <person name="Leng Y."/>
            <person name="Wu D."/>
            <person name="Bushley K.E."/>
            <person name="Ohm R.A."/>
            <person name="Otillar R."/>
            <person name="Martin J."/>
            <person name="Schackwitz W."/>
            <person name="Grimwood J."/>
            <person name="MohdZainudin N."/>
            <person name="Xue C."/>
            <person name="Wang R."/>
            <person name="Manning V.A."/>
            <person name="Dhillon B."/>
            <person name="Tu Z.J."/>
            <person name="Steffenson B.J."/>
            <person name="Salamov A."/>
            <person name="Sun H."/>
            <person name="Lowry S."/>
            <person name="LaButti K."/>
            <person name="Han J."/>
            <person name="Copeland A."/>
            <person name="Lindquist E."/>
            <person name="Barry K."/>
            <person name="Schmutz J."/>
            <person name="Baker S.E."/>
            <person name="Ciuffetti L.M."/>
            <person name="Grigoriev I.V."/>
            <person name="Zhong S."/>
            <person name="Turgeon B.G."/>
        </authorList>
    </citation>
    <scope>NUCLEOTIDE SEQUENCE [LARGE SCALE GENOMIC DNA]</scope>
    <source>
        <strain evidence="9">28A</strain>
    </source>
</reference>